<dbReference type="AlphaFoldDB" id="A0A347VR57"/>
<dbReference type="EMBL" id="QBIU01000001">
    <property type="protein sequence ID" value="MWV68657.1"/>
    <property type="molecule type" value="Genomic_DNA"/>
</dbReference>
<evidence type="ECO:0000313" key="2">
    <source>
        <dbReference type="EMBL" id="MWV68657.1"/>
    </source>
</evidence>
<sequence length="414" mass="48418">MENEIYAPVCIIAYNRADKIKKVIESLAKNHLADKTRVYVFSDAPRDSKAAKGVAEVREYLRSLVAKGNSKDLDSIESITNENTESRFYENIESNNLDSKKLENIESKNLDSINTQDSNKTQNLDSIESKNIDFKISQNLDSKNANETIESNNNPPTILPFKSIEIIQAEHNLGIKDSIVKYANFIFKNKGYDRFIGLEDDIETHENFLQFMNDALQFYKDNPRIMAITAFSHQSANLKSRTIKNYKQDVLFTYAFHSWGWGTWRDRWENIDWSHAQSYAWFMLNPYHLVRGNILSWFHLFALPRSQKKGKISNLWDIYLSYIAYKQDKLVVWPARRSYTRNFGFDGSGVHTFNFDANIVNFSFDNPPAHLHFTNKMNLGLWFNFKLSMLYGVDVWVFGFFKMFVKKVFKFMKK</sequence>
<keyword evidence="1" id="KW-0812">Transmembrane</keyword>
<feature type="transmembrane region" description="Helical" evidence="1">
    <location>
        <begin position="381"/>
        <end position="405"/>
    </location>
</feature>
<reference evidence="3 4" key="1">
    <citation type="journal article" date="2014" name="Genome Announc.">
        <title>Draft genome sequences of eight enterohepatic helicobacter species isolated from both laboratory and wild rodents.</title>
        <authorList>
            <person name="Sheh A."/>
            <person name="Shen Z."/>
            <person name="Fox J.G."/>
        </authorList>
    </citation>
    <scope>NUCLEOTIDE SEQUENCE [LARGE SCALE GENOMIC DNA]</scope>
    <source>
        <strain evidence="3 4">MIT 97-6194</strain>
    </source>
</reference>
<dbReference type="EMBL" id="JRMP02000001">
    <property type="protein sequence ID" value="TLD95820.1"/>
    <property type="molecule type" value="Genomic_DNA"/>
</dbReference>
<dbReference type="RefSeq" id="WP_052062358.1">
    <property type="nucleotide sequence ID" value="NZ_JRMP02000001.1"/>
</dbReference>
<evidence type="ECO:0000313" key="3">
    <source>
        <dbReference type="EMBL" id="TLD95820.1"/>
    </source>
</evidence>
<protein>
    <recommendedName>
        <fullName evidence="6">Glycosyltransferase 2-like domain-containing protein</fullName>
    </recommendedName>
</protein>
<keyword evidence="1" id="KW-0472">Membrane</keyword>
<proteinExistence type="predicted"/>
<accession>A0A347VR57</accession>
<dbReference type="Proteomes" id="UP000477070">
    <property type="component" value="Unassembled WGS sequence"/>
</dbReference>
<reference evidence="3 4" key="2">
    <citation type="journal article" date="2016" name="Infect. Immun.">
        <title>Helicobacter saguini, a Novel Helicobacter Isolated from Cotton-Top Tamarins with Ulcerative Colitis, Has Proinflammatory Properties and Induces Typhlocolitis and Dysplasia in Gnotobiotic IL-10-/- Mice.</title>
        <authorList>
            <person name="Shen Z."/>
            <person name="Mannion A."/>
            <person name="Whary M.T."/>
            <person name="Muthupalani S."/>
            <person name="Sheh A."/>
            <person name="Feng Y."/>
            <person name="Gong G."/>
            <person name="Vandamme P."/>
            <person name="Holcombe H.R."/>
            <person name="Paster B.J."/>
            <person name="Fox J.G."/>
        </authorList>
    </citation>
    <scope>NUCLEOTIDE SEQUENCE [LARGE SCALE GENOMIC DNA]</scope>
    <source>
        <strain evidence="3 4">MIT 97-6194</strain>
    </source>
</reference>
<evidence type="ECO:0008006" key="6">
    <source>
        <dbReference type="Google" id="ProtNLM"/>
    </source>
</evidence>
<keyword evidence="1" id="KW-1133">Transmembrane helix</keyword>
<name>A0A347VR57_9HELI</name>
<evidence type="ECO:0000256" key="1">
    <source>
        <dbReference type="SAM" id="Phobius"/>
    </source>
</evidence>
<dbReference type="SUPFAM" id="SSF53448">
    <property type="entry name" value="Nucleotide-diphospho-sugar transferases"/>
    <property type="match status" value="1"/>
</dbReference>
<evidence type="ECO:0000313" key="4">
    <source>
        <dbReference type="Proteomes" id="UP000029714"/>
    </source>
</evidence>
<dbReference type="Gene3D" id="3.90.550.10">
    <property type="entry name" value="Spore Coat Polysaccharide Biosynthesis Protein SpsA, Chain A"/>
    <property type="match status" value="1"/>
</dbReference>
<dbReference type="Proteomes" id="UP000029714">
    <property type="component" value="Unassembled WGS sequence"/>
</dbReference>
<organism evidence="3 4">
    <name type="scientific">Helicobacter saguini</name>
    <dbReference type="NCBI Taxonomy" id="1548018"/>
    <lineage>
        <taxon>Bacteria</taxon>
        <taxon>Pseudomonadati</taxon>
        <taxon>Campylobacterota</taxon>
        <taxon>Epsilonproteobacteria</taxon>
        <taxon>Campylobacterales</taxon>
        <taxon>Helicobacteraceae</taxon>
        <taxon>Helicobacter</taxon>
    </lineage>
</organism>
<reference evidence="3" key="3">
    <citation type="submission" date="2018-04" db="EMBL/GenBank/DDBJ databases">
        <authorList>
            <person name="Sheh A."/>
            <person name="Shen Z."/>
            <person name="Mannion A.J."/>
            <person name="Fox J.G."/>
        </authorList>
    </citation>
    <scope>NUCLEOTIDE SEQUENCE</scope>
    <source>
        <strain evidence="3">MIT 97-6194</strain>
    </source>
</reference>
<evidence type="ECO:0000313" key="5">
    <source>
        <dbReference type="Proteomes" id="UP000477070"/>
    </source>
</evidence>
<keyword evidence="4" id="KW-1185">Reference proteome</keyword>
<comment type="caution">
    <text evidence="3">The sequence shown here is derived from an EMBL/GenBank/DDBJ whole genome shotgun (WGS) entry which is preliminary data.</text>
</comment>
<dbReference type="OrthoDB" id="5180856at2"/>
<gene>
    <name evidence="2" type="ORF">DCO61_01065</name>
    <name evidence="3" type="ORF">LS64_000145</name>
</gene>
<dbReference type="InterPro" id="IPR029044">
    <property type="entry name" value="Nucleotide-diphossugar_trans"/>
</dbReference>
<reference evidence="2 5" key="4">
    <citation type="submission" date="2019-12" db="EMBL/GenBank/DDBJ databases">
        <title>Multi-Generational Helicobacter saguini Isolates.</title>
        <authorList>
            <person name="Mannion A."/>
            <person name="Shen Z."/>
            <person name="Fox J.G."/>
        </authorList>
    </citation>
    <scope>NUCLEOTIDE SEQUENCE [LARGE SCALE GENOMIC DNA]</scope>
    <source>
        <strain evidence="2">16-048</strain>
        <strain evidence="5">16-048 (F4)</strain>
    </source>
</reference>